<evidence type="ECO:0000259" key="8">
    <source>
        <dbReference type="Pfam" id="PF18101"/>
    </source>
</evidence>
<dbReference type="Gene3D" id="1.10.287.3700">
    <property type="match status" value="1"/>
</dbReference>
<keyword evidence="10" id="KW-1185">Reference proteome</keyword>
<feature type="domain" description="Pan3 C-terminal knob" evidence="8">
    <location>
        <begin position="450"/>
        <end position="585"/>
    </location>
</feature>
<evidence type="ECO:0000256" key="1">
    <source>
        <dbReference type="ARBA" id="ARBA00004496"/>
    </source>
</evidence>
<feature type="region of interest" description="Disordered" evidence="7">
    <location>
        <begin position="1"/>
        <end position="134"/>
    </location>
</feature>
<evidence type="ECO:0000313" key="10">
    <source>
        <dbReference type="Proteomes" id="UP001497392"/>
    </source>
</evidence>
<reference evidence="9 10" key="1">
    <citation type="submission" date="2024-06" db="EMBL/GenBank/DDBJ databases">
        <authorList>
            <person name="Kraege A."/>
            <person name="Thomma B."/>
        </authorList>
    </citation>
    <scope>NUCLEOTIDE SEQUENCE [LARGE SCALE GENOMIC DNA]</scope>
</reference>
<gene>
    <name evidence="9" type="primary">g476</name>
    <name evidence="9" type="ORF">VP750_LOCUS418</name>
</gene>
<keyword evidence="6" id="KW-0175">Coiled coil</keyword>
<dbReference type="Proteomes" id="UP001497392">
    <property type="component" value="Unassembled WGS sequence"/>
</dbReference>
<name>A0ABP1FHT6_9CHLO</name>
<dbReference type="Gene3D" id="1.20.5.5160">
    <property type="match status" value="1"/>
</dbReference>
<evidence type="ECO:0000313" key="9">
    <source>
        <dbReference type="EMBL" id="CAL5218759.1"/>
    </source>
</evidence>
<proteinExistence type="predicted"/>
<dbReference type="SUPFAM" id="SSF56112">
    <property type="entry name" value="Protein kinase-like (PK-like)"/>
    <property type="match status" value="1"/>
</dbReference>
<dbReference type="Gene3D" id="1.10.510.10">
    <property type="entry name" value="Transferase(Phosphotransferase) domain 1"/>
    <property type="match status" value="1"/>
</dbReference>
<organism evidence="9 10">
    <name type="scientific">Coccomyxa viridis</name>
    <dbReference type="NCBI Taxonomy" id="1274662"/>
    <lineage>
        <taxon>Eukaryota</taxon>
        <taxon>Viridiplantae</taxon>
        <taxon>Chlorophyta</taxon>
        <taxon>core chlorophytes</taxon>
        <taxon>Trebouxiophyceae</taxon>
        <taxon>Trebouxiophyceae incertae sedis</taxon>
        <taxon>Coccomyxaceae</taxon>
        <taxon>Coccomyxa</taxon>
    </lineage>
</organism>
<keyword evidence="2" id="KW-0963">Cytoplasm</keyword>
<evidence type="ECO:0000256" key="4">
    <source>
        <dbReference type="ARBA" id="ARBA00022741"/>
    </source>
</evidence>
<keyword evidence="4" id="KW-0547">Nucleotide-binding</keyword>
<keyword evidence="5" id="KW-0067">ATP-binding</keyword>
<dbReference type="PANTHER" id="PTHR12272:SF11">
    <property type="entry name" value="PAN2-PAN3 DEADENYLATION COMPLEX SUBUNIT PAN3"/>
    <property type="match status" value="1"/>
</dbReference>
<dbReference type="PANTHER" id="PTHR12272">
    <property type="entry name" value="DEADENYLATION COMPLEX SUBUNIT PAN3"/>
    <property type="match status" value="1"/>
</dbReference>
<dbReference type="InterPro" id="IPR011009">
    <property type="entry name" value="Kinase-like_dom_sf"/>
</dbReference>
<evidence type="ECO:0000256" key="6">
    <source>
        <dbReference type="ARBA" id="ARBA00023054"/>
    </source>
</evidence>
<comment type="subcellular location">
    <subcellularLocation>
        <location evidence="1">Cytoplasm</location>
    </subcellularLocation>
</comment>
<keyword evidence="3" id="KW-0507">mRNA processing</keyword>
<evidence type="ECO:0000256" key="3">
    <source>
        <dbReference type="ARBA" id="ARBA00022664"/>
    </source>
</evidence>
<evidence type="ECO:0000256" key="7">
    <source>
        <dbReference type="SAM" id="MobiDB-lite"/>
    </source>
</evidence>
<comment type="caution">
    <text evidence="9">The sequence shown here is derived from an EMBL/GenBank/DDBJ whole genome shotgun (WGS) entry which is preliminary data.</text>
</comment>
<accession>A0ABP1FHT6</accession>
<dbReference type="InterPro" id="IPR041332">
    <property type="entry name" value="Pan3_CK"/>
</dbReference>
<sequence length="604" mass="65368">MPFLPKEPSFSPRGPSIANGSLGRPGELHLPEGDDLLGMTAHTPAGISQAQSPARVLSVPMAQSLSGTLPAPQASARQHHTSSPLRAPAQHTASSASSAPGRGRVAPQAWRTPAPVSRGRTPLDQGRGRGGRRPQQMLPVQAVPIQPGMQNMQQLVPPYPMELYNTASAAGYWAERLSADEQQRSYLVMQQGGKEWGLPEMVQQYHSLCPLEDLALAREKLSQAFGMKTALLKGVSHTDGQAYTLRRIDNRRFPADPDMAAAAQDIVQQWSALASHPNLSTPTEAFVTAQLEGGPTLVLVHAYYPAAITLDQAHMHQASGGGQSQPSEEVLWSYMVQLTSAARAAHSAGLLLRPQSLMPSKVVLTSPRRIRVGSLGVADLMAEDISSHEELHALQREDLTAIGRLLLMLACSSTSPSLDTVAATYSQGFVRAVSALLASAQGTSFSSWQQVAALITEHMVTEVEAHQLASDAAAAQVWKGAEDGRLLRILVRLTSILERPESEGDPQWAETGDLYLLKLYRDFVLHQTKEDGTPNLDWGHIVESLNKLDAGLQEKITLMSRDEASMLLVSYADLKACLQSAYNELKSRSAGTRMVPTLDMKRRL</sequence>
<evidence type="ECO:0000256" key="5">
    <source>
        <dbReference type="ARBA" id="ARBA00022840"/>
    </source>
</evidence>
<evidence type="ECO:0000256" key="2">
    <source>
        <dbReference type="ARBA" id="ARBA00022490"/>
    </source>
</evidence>
<protein>
    <submittedName>
        <fullName evidence="9">G476 protein</fullName>
    </submittedName>
</protein>
<dbReference type="Pfam" id="PF18101">
    <property type="entry name" value="Pan3_CK"/>
    <property type="match status" value="1"/>
</dbReference>
<dbReference type="InterPro" id="IPR030844">
    <property type="entry name" value="PAN3"/>
</dbReference>
<dbReference type="EMBL" id="CAXHTA020000001">
    <property type="protein sequence ID" value="CAL5218759.1"/>
    <property type="molecule type" value="Genomic_DNA"/>
</dbReference>